<evidence type="ECO:0000313" key="1">
    <source>
        <dbReference type="EMBL" id="HGE98881.1"/>
    </source>
</evidence>
<gene>
    <name evidence="1" type="primary">raiA</name>
    <name evidence="1" type="ORF">ENX07_02250</name>
</gene>
<organism evidence="1">
    <name type="scientific">candidate division WOR-3 bacterium</name>
    <dbReference type="NCBI Taxonomy" id="2052148"/>
    <lineage>
        <taxon>Bacteria</taxon>
        <taxon>Bacteria division WOR-3</taxon>
    </lineage>
</organism>
<dbReference type="EMBL" id="DTMQ01000014">
    <property type="protein sequence ID" value="HGE98881.1"/>
    <property type="molecule type" value="Genomic_DNA"/>
</dbReference>
<dbReference type="Pfam" id="PF02482">
    <property type="entry name" value="Ribosomal_S30AE"/>
    <property type="match status" value="1"/>
</dbReference>
<proteinExistence type="predicted"/>
<protein>
    <submittedName>
        <fullName evidence="1">Ribosome-associated translation inhibitor RaiA</fullName>
    </submittedName>
</protein>
<dbReference type="InterPro" id="IPR003489">
    <property type="entry name" value="RHF/RaiA"/>
</dbReference>
<dbReference type="NCBIfam" id="TIGR00741">
    <property type="entry name" value="yfiA"/>
    <property type="match status" value="1"/>
</dbReference>
<sequence length="125" mass="14419">MSVKSTIDILPFSLKMPGYGGAMMINLTTRHFELPERVKELIAKKERKFEKFKDKIIKIELVLSRESTNFTAEGKIDLKYGLLTAKGKNPDLGLVASKVLEKLLTQLKKEDERIKKKWRTAKRLQ</sequence>
<accession>A0A7C3UW28</accession>
<name>A0A7C3UW28_UNCW3</name>
<dbReference type="SUPFAM" id="SSF69754">
    <property type="entry name" value="Ribosome binding protein Y (YfiA homologue)"/>
    <property type="match status" value="1"/>
</dbReference>
<dbReference type="InterPro" id="IPR036567">
    <property type="entry name" value="RHF-like"/>
</dbReference>
<comment type="caution">
    <text evidence="1">The sequence shown here is derived from an EMBL/GenBank/DDBJ whole genome shotgun (WGS) entry which is preliminary data.</text>
</comment>
<reference evidence="1" key="1">
    <citation type="journal article" date="2020" name="mSystems">
        <title>Genome- and Community-Level Interaction Insights into Carbon Utilization and Element Cycling Functions of Hydrothermarchaeota in Hydrothermal Sediment.</title>
        <authorList>
            <person name="Zhou Z."/>
            <person name="Liu Y."/>
            <person name="Xu W."/>
            <person name="Pan J."/>
            <person name="Luo Z.H."/>
            <person name="Li M."/>
        </authorList>
    </citation>
    <scope>NUCLEOTIDE SEQUENCE [LARGE SCALE GENOMIC DNA]</scope>
    <source>
        <strain evidence="1">SpSt-906</strain>
    </source>
</reference>
<dbReference type="Gene3D" id="3.30.160.100">
    <property type="entry name" value="Ribosome hibernation promotion factor-like"/>
    <property type="match status" value="1"/>
</dbReference>
<dbReference type="AlphaFoldDB" id="A0A7C3UW28"/>